<organism evidence="1 2">
    <name type="scientific">Echinops telfairi</name>
    <name type="common">Lesser hedgehog tenrec</name>
    <dbReference type="NCBI Taxonomy" id="9371"/>
    <lineage>
        <taxon>Eukaryota</taxon>
        <taxon>Metazoa</taxon>
        <taxon>Chordata</taxon>
        <taxon>Craniata</taxon>
        <taxon>Vertebrata</taxon>
        <taxon>Euteleostomi</taxon>
        <taxon>Mammalia</taxon>
        <taxon>Eutheria</taxon>
        <taxon>Afrotheria</taxon>
        <taxon>Tenrecidae</taxon>
        <taxon>Tenrecinae</taxon>
        <taxon>Echinops</taxon>
    </lineage>
</organism>
<reference evidence="2" key="1">
    <citation type="submission" date="2025-08" db="UniProtKB">
        <authorList>
            <consortium name="RefSeq"/>
        </authorList>
    </citation>
    <scope>IDENTIFICATION</scope>
</reference>
<sequence length="629" mass="70987">MLLLIHVMLILWVATVEGQVEFCDFPNIKHGILHDENRHIPGFPGVPVGNVFYYSCEHGFASPSKSFWSPTTCTANGWLPMPKCLRLCFFPSVKNGHSASSGQTHMEGDTVKIDCDAGYNLPNNGGTISCTEDGWSSPPQCSPNKSCDMPLFVNARSKGSNTLFKLNDQLDYECSDGYESRNGSTSGSIVCGGNGWSDLPTCYEIECSVPLFNENINVSPKKERYKAGDVLKFTCRRGFTRVGPDSIQCYQFGWSPSIPTCKEQVKPCGPTPHLLNGKIKDIWKEEYQHSEVVEYDCDPNFQMKGPKKIQCMDGEWTTLPICVENLKTCGYLPTLEHGYVQTTSHVYHHGHSVETECQSSYTMIGNNIITCINGIWTQLPTCIETNKLKKCKIPRVHFSVPSRFLFRDEYNHNTTITYRCLHSRQYQQTTCIHGKWDPDPACTRNVKSCPPPPQIPNAQNMTTTVNYQDGEEVSVLCKENYLLQESKELVCKHGQWQSLPQCVEFTGQCGPPPTVANGDLTSFPLTVYPPGSRVRYLCQSFYKLRGSQDITCRNGQWSESPRCLDPCVISEESMKKNNIQLRWSENKKLYSKTGDVVEFKCMETYQMKTPERSFRTTCQEGKIEYPSCA</sequence>
<dbReference type="Proteomes" id="UP000694863">
    <property type="component" value="Unplaced"/>
</dbReference>
<name>A0AC55DR52_ECHTE</name>
<evidence type="ECO:0000313" key="2">
    <source>
        <dbReference type="RefSeq" id="XP_045154231.1"/>
    </source>
</evidence>
<keyword evidence="1" id="KW-1185">Reference proteome</keyword>
<protein>
    <submittedName>
        <fullName evidence="2">Complement factor H-related protein 5 isoform X1</fullName>
    </submittedName>
</protein>
<accession>A0AC55DR52</accession>
<proteinExistence type="predicted"/>
<gene>
    <name evidence="2" type="primary">CFHR5</name>
</gene>
<evidence type="ECO:0000313" key="1">
    <source>
        <dbReference type="Proteomes" id="UP000694863"/>
    </source>
</evidence>
<dbReference type="RefSeq" id="XP_045154231.1">
    <property type="nucleotide sequence ID" value="XM_045298296.1"/>
</dbReference>